<accession>A0A9W6YD36</accession>
<gene>
    <name evidence="1" type="ORF">Pfra01_002600100</name>
</gene>
<dbReference type="EMBL" id="BSXT01005171">
    <property type="protein sequence ID" value="GMF59953.1"/>
    <property type="molecule type" value="Genomic_DNA"/>
</dbReference>
<sequence length="107" mass="11927">MSSLKTHLRQTCPQAAVLNDIPTNSTERMFDTAMHALGKISLETVRHSFDKADPFFGYETSMDVQGMLNEASLLSIVDAQDNETSRVHDVLGDQCVDMIGQIYTDFL</sequence>
<dbReference type="AlphaFoldDB" id="A0A9W6YD36"/>
<dbReference type="Proteomes" id="UP001165121">
    <property type="component" value="Unassembled WGS sequence"/>
</dbReference>
<evidence type="ECO:0000313" key="2">
    <source>
        <dbReference type="Proteomes" id="UP001165121"/>
    </source>
</evidence>
<proteinExistence type="predicted"/>
<evidence type="ECO:0000313" key="1">
    <source>
        <dbReference type="EMBL" id="GMF59953.1"/>
    </source>
</evidence>
<organism evidence="1 2">
    <name type="scientific">Phytophthora fragariaefolia</name>
    <dbReference type="NCBI Taxonomy" id="1490495"/>
    <lineage>
        <taxon>Eukaryota</taxon>
        <taxon>Sar</taxon>
        <taxon>Stramenopiles</taxon>
        <taxon>Oomycota</taxon>
        <taxon>Peronosporomycetes</taxon>
        <taxon>Peronosporales</taxon>
        <taxon>Peronosporaceae</taxon>
        <taxon>Phytophthora</taxon>
    </lineage>
</organism>
<keyword evidence="2" id="KW-1185">Reference proteome</keyword>
<comment type="caution">
    <text evidence="1">The sequence shown here is derived from an EMBL/GenBank/DDBJ whole genome shotgun (WGS) entry which is preliminary data.</text>
</comment>
<dbReference type="OrthoDB" id="109312at2759"/>
<reference evidence="1" key="1">
    <citation type="submission" date="2023-04" db="EMBL/GenBank/DDBJ databases">
        <title>Phytophthora fragariaefolia NBRC 109709.</title>
        <authorList>
            <person name="Ichikawa N."/>
            <person name="Sato H."/>
            <person name="Tonouchi N."/>
        </authorList>
    </citation>
    <scope>NUCLEOTIDE SEQUENCE</scope>
    <source>
        <strain evidence="1">NBRC 109709</strain>
    </source>
</reference>
<name>A0A9W6YD36_9STRA</name>
<protein>
    <submittedName>
        <fullName evidence="1">Unnamed protein product</fullName>
    </submittedName>
</protein>